<evidence type="ECO:0000256" key="6">
    <source>
        <dbReference type="ARBA" id="ARBA00023125"/>
    </source>
</evidence>
<evidence type="ECO:0000256" key="9">
    <source>
        <dbReference type="ARBA" id="ARBA00034808"/>
    </source>
</evidence>
<keyword evidence="4 11" id="KW-0347">Helicase</keyword>
<evidence type="ECO:0000256" key="10">
    <source>
        <dbReference type="ARBA" id="ARBA00048988"/>
    </source>
</evidence>
<dbReference type="PATRIC" id="fig|1392.242.peg.5591"/>
<dbReference type="Pfam" id="PF13361">
    <property type="entry name" value="UvrD_C"/>
    <property type="match status" value="1"/>
</dbReference>
<comment type="catalytic activity">
    <reaction evidence="8">
        <text>Couples ATP hydrolysis with the unwinding of duplex DNA by translocating in the 3'-5' direction.</text>
        <dbReference type="EC" id="5.6.2.4"/>
    </reaction>
</comment>
<dbReference type="InterPro" id="IPR000212">
    <property type="entry name" value="DNA_helicase_UvrD/REP"/>
</dbReference>
<proteinExistence type="inferred from homology"/>
<dbReference type="AlphaFoldDB" id="A0A0J1HX74"/>
<gene>
    <name evidence="14" type="ORF">ABW01_12855</name>
</gene>
<feature type="domain" description="UvrD-like helicase C-terminal" evidence="13">
    <location>
        <begin position="334"/>
        <end position="612"/>
    </location>
</feature>
<comment type="catalytic activity">
    <reaction evidence="10">
        <text>ATP + H2O = ADP + phosphate + H(+)</text>
        <dbReference type="Rhea" id="RHEA:13065"/>
        <dbReference type="ChEBI" id="CHEBI:15377"/>
        <dbReference type="ChEBI" id="CHEBI:15378"/>
        <dbReference type="ChEBI" id="CHEBI:30616"/>
        <dbReference type="ChEBI" id="CHEBI:43474"/>
        <dbReference type="ChEBI" id="CHEBI:456216"/>
        <dbReference type="EC" id="5.6.2.4"/>
    </reaction>
</comment>
<dbReference type="GO" id="GO:0033202">
    <property type="term" value="C:DNA helicase complex"/>
    <property type="evidence" value="ECO:0007669"/>
    <property type="project" value="TreeGrafter"/>
</dbReference>
<dbReference type="SUPFAM" id="SSF52540">
    <property type="entry name" value="P-loop containing nucleoside triphosphate hydrolases"/>
    <property type="match status" value="1"/>
</dbReference>
<evidence type="ECO:0000256" key="7">
    <source>
        <dbReference type="ARBA" id="ARBA00023235"/>
    </source>
</evidence>
<keyword evidence="7" id="KW-0413">Isomerase</keyword>
<protein>
    <recommendedName>
        <fullName evidence="9">DNA 3'-5' helicase</fullName>
        <ecNumber evidence="9">5.6.2.4</ecNumber>
    </recommendedName>
</protein>
<keyword evidence="6" id="KW-0238">DNA-binding</keyword>
<dbReference type="GO" id="GO:0005829">
    <property type="term" value="C:cytosol"/>
    <property type="evidence" value="ECO:0007669"/>
    <property type="project" value="TreeGrafter"/>
</dbReference>
<dbReference type="InterPro" id="IPR014016">
    <property type="entry name" value="UvrD-like_ATP-bd"/>
</dbReference>
<evidence type="ECO:0000256" key="4">
    <source>
        <dbReference type="ARBA" id="ARBA00022806"/>
    </source>
</evidence>
<dbReference type="PROSITE" id="PS51198">
    <property type="entry name" value="UVRD_HELICASE_ATP_BIND"/>
    <property type="match status" value="1"/>
</dbReference>
<dbReference type="Proteomes" id="UP000035904">
    <property type="component" value="Unassembled WGS sequence"/>
</dbReference>
<keyword evidence="5 11" id="KW-0067">ATP-binding</keyword>
<dbReference type="Gene3D" id="1.10.486.10">
    <property type="entry name" value="PCRA, domain 4"/>
    <property type="match status" value="1"/>
</dbReference>
<evidence type="ECO:0000259" key="12">
    <source>
        <dbReference type="PROSITE" id="PS51198"/>
    </source>
</evidence>
<evidence type="ECO:0000256" key="2">
    <source>
        <dbReference type="ARBA" id="ARBA00022741"/>
    </source>
</evidence>
<accession>A0A0J1HX74</accession>
<dbReference type="GO" id="GO:0043138">
    <property type="term" value="F:3'-5' DNA helicase activity"/>
    <property type="evidence" value="ECO:0007669"/>
    <property type="project" value="UniProtKB-EC"/>
</dbReference>
<dbReference type="CDD" id="cd17932">
    <property type="entry name" value="DEXQc_UvrD"/>
    <property type="match status" value="1"/>
</dbReference>
<dbReference type="PROSITE" id="PS51217">
    <property type="entry name" value="UVRD_HELICASE_CTER"/>
    <property type="match status" value="1"/>
</dbReference>
<evidence type="ECO:0000313" key="14">
    <source>
        <dbReference type="EMBL" id="KLV18268.1"/>
    </source>
</evidence>
<dbReference type="RefSeq" id="WP_047956615.1">
    <property type="nucleotide sequence ID" value="NZ_LDPG01000007.1"/>
</dbReference>
<evidence type="ECO:0000256" key="1">
    <source>
        <dbReference type="ARBA" id="ARBA00009922"/>
    </source>
</evidence>
<feature type="binding site" evidence="11">
    <location>
        <begin position="80"/>
        <end position="87"/>
    </location>
    <ligand>
        <name>ATP</name>
        <dbReference type="ChEBI" id="CHEBI:30616"/>
    </ligand>
</feature>
<evidence type="ECO:0000256" key="11">
    <source>
        <dbReference type="PROSITE-ProRule" id="PRU00560"/>
    </source>
</evidence>
<dbReference type="PANTHER" id="PTHR11070">
    <property type="entry name" value="UVRD / RECB / PCRA DNA HELICASE FAMILY MEMBER"/>
    <property type="match status" value="1"/>
</dbReference>
<dbReference type="PANTHER" id="PTHR11070:SF2">
    <property type="entry name" value="ATP-DEPENDENT DNA HELICASE SRS2"/>
    <property type="match status" value="1"/>
</dbReference>
<keyword evidence="3 11" id="KW-0378">Hydrolase</keyword>
<keyword evidence="2 11" id="KW-0547">Nucleotide-binding</keyword>
<evidence type="ECO:0000313" key="15">
    <source>
        <dbReference type="Proteomes" id="UP000035904"/>
    </source>
</evidence>
<dbReference type="EMBL" id="LDPG01000007">
    <property type="protein sequence ID" value="KLV18268.1"/>
    <property type="molecule type" value="Genomic_DNA"/>
</dbReference>
<dbReference type="GO" id="GO:0005524">
    <property type="term" value="F:ATP binding"/>
    <property type="evidence" value="ECO:0007669"/>
    <property type="project" value="UniProtKB-UniRule"/>
</dbReference>
<organism evidence="14 15">
    <name type="scientific">Bacillus anthracis</name>
    <name type="common">anthrax bacterium</name>
    <dbReference type="NCBI Taxonomy" id="1392"/>
    <lineage>
        <taxon>Bacteria</taxon>
        <taxon>Bacillati</taxon>
        <taxon>Bacillota</taxon>
        <taxon>Bacilli</taxon>
        <taxon>Bacillales</taxon>
        <taxon>Bacillaceae</taxon>
        <taxon>Bacillus</taxon>
        <taxon>Bacillus cereus group</taxon>
    </lineage>
</organism>
<dbReference type="InterPro" id="IPR014017">
    <property type="entry name" value="DNA_helicase_UvrD-like_C"/>
</dbReference>
<dbReference type="GO" id="GO:0016887">
    <property type="term" value="F:ATP hydrolysis activity"/>
    <property type="evidence" value="ECO:0007669"/>
    <property type="project" value="RHEA"/>
</dbReference>
<feature type="domain" description="UvrD-like helicase ATP-binding" evidence="12">
    <location>
        <begin position="59"/>
        <end position="333"/>
    </location>
</feature>
<reference evidence="14 15" key="1">
    <citation type="submission" date="2015-05" db="EMBL/GenBank/DDBJ databases">
        <title>Whole genome sequence and identification of bacterial endophytes from Costus igneus.</title>
        <authorList>
            <person name="Lee Y.P."/>
            <person name="Gan H.M."/>
            <person name="Eng W."/>
            <person name="Wheatley M.S."/>
            <person name="Caraballo A."/>
            <person name="Polter S."/>
            <person name="Savka M.A."/>
            <person name="Hudson A.O."/>
        </authorList>
    </citation>
    <scope>NUCLEOTIDE SEQUENCE [LARGE SCALE GENOMIC DNA]</scope>
    <source>
        <strain evidence="14 15">RIT375</strain>
    </source>
</reference>
<dbReference type="GO" id="GO:0003677">
    <property type="term" value="F:DNA binding"/>
    <property type="evidence" value="ECO:0007669"/>
    <property type="project" value="UniProtKB-KW"/>
</dbReference>
<comment type="similarity">
    <text evidence="1">Belongs to the helicase family. UvrD subfamily.</text>
</comment>
<dbReference type="InterPro" id="IPR013986">
    <property type="entry name" value="DExx_box_DNA_helicase_dom_sf"/>
</dbReference>
<comment type="caution">
    <text evidence="14">The sequence shown here is derived from an EMBL/GenBank/DDBJ whole genome shotgun (WGS) entry which is preliminary data.</text>
</comment>
<evidence type="ECO:0000256" key="3">
    <source>
        <dbReference type="ARBA" id="ARBA00022801"/>
    </source>
</evidence>
<dbReference type="Gene3D" id="3.40.50.300">
    <property type="entry name" value="P-loop containing nucleotide triphosphate hydrolases"/>
    <property type="match status" value="2"/>
</dbReference>
<dbReference type="Pfam" id="PF00580">
    <property type="entry name" value="UvrD-helicase"/>
    <property type="match status" value="1"/>
</dbReference>
<dbReference type="GO" id="GO:0000725">
    <property type="term" value="P:recombinational repair"/>
    <property type="evidence" value="ECO:0007669"/>
    <property type="project" value="TreeGrafter"/>
</dbReference>
<evidence type="ECO:0000256" key="8">
    <source>
        <dbReference type="ARBA" id="ARBA00034617"/>
    </source>
</evidence>
<sequence>MYTNKTVKGTDTSFYPMGVNKKEAIIPCTQIANNYSSEQIVKNNEADAYFFRNLEECGIKLNQKQIEAVRCVEGPVITIAGAGSGKTSVLTSRVAYMMTEKQIHPGNIMLLTFTKKAAEEMKERISSLPGLSETAVRQLLAGTFHSIFLRVLRNQGINERILSNEKYKQIIIKKILKELGLSASYEPETIISMIGYFKNHMILPNDLPNKTPIDKEIRDIYSLYEHFKKKEHLIDFDDILVIMYELLTTNMKLKSLIQNKIKYVLIDEFQDSSSIQYAILQIIAAPHNNIMIVGDDHQSIYRFRGADPSIILGFPTDYSQTKKVILDTNYRSNPFIVGLGNAIIKHNTKQFKKTLNTHKQNGSKPHYYSPDNSEQEASMIIDDILSQIKEGKKEYRDFSILYRTHAISRAITDQLVLRDIPFVQYKTKDLFYNNSLVKPVIDVLRLIVRPRSDFEALKGVCPLLYISKDKVMDEILNAYALDDLNGDTKPLISYLLQTKLSNHQRERVLLLLKTIKECRKVPAIDAIKTIRYGYLQYDQYLLDNKRKTATMHKEMLMENLDELESSAKNFNTVKDYIDFIEKLETQFEKMKALQKEQSVNAINLMTVHGSKGLEFNHVYIIGACEGIMPHKSALEVMDDFILDRKMSKHELIKEQIEEERRLLYVAVTRAKDNLHVYSPKNIRGKEVEISRFLKEAFTKSDDKKAIS</sequence>
<name>A0A0J1HX74_BACAN</name>
<dbReference type="Gene3D" id="1.10.10.160">
    <property type="match status" value="1"/>
</dbReference>
<evidence type="ECO:0000256" key="5">
    <source>
        <dbReference type="ARBA" id="ARBA00022840"/>
    </source>
</evidence>
<dbReference type="EC" id="5.6.2.4" evidence="9"/>
<dbReference type="InterPro" id="IPR027417">
    <property type="entry name" value="P-loop_NTPase"/>
</dbReference>
<evidence type="ECO:0000259" key="13">
    <source>
        <dbReference type="PROSITE" id="PS51217"/>
    </source>
</evidence>